<dbReference type="Pfam" id="PF13560">
    <property type="entry name" value="HTH_31"/>
    <property type="match status" value="1"/>
</dbReference>
<dbReference type="AlphaFoldDB" id="A0A495VXK0"/>
<dbReference type="CDD" id="cd00093">
    <property type="entry name" value="HTH_XRE"/>
    <property type="match status" value="1"/>
</dbReference>
<dbReference type="EMBL" id="RBXO01000001">
    <property type="protein sequence ID" value="RKT52348.1"/>
    <property type="molecule type" value="Genomic_DNA"/>
</dbReference>
<accession>A0A495VXK0</accession>
<name>A0A495VXK0_9PSEU</name>
<proteinExistence type="predicted"/>
<reference evidence="2 3" key="1">
    <citation type="submission" date="2018-10" db="EMBL/GenBank/DDBJ databases">
        <title>Sequencing the genomes of 1000 actinobacteria strains.</title>
        <authorList>
            <person name="Klenk H.-P."/>
        </authorList>
    </citation>
    <scope>NUCLEOTIDE SEQUENCE [LARGE SCALE GENOMIC DNA]</scope>
    <source>
        <strain evidence="2 3">DSM 43800</strain>
    </source>
</reference>
<dbReference type="Proteomes" id="UP000282084">
    <property type="component" value="Unassembled WGS sequence"/>
</dbReference>
<evidence type="ECO:0000313" key="3">
    <source>
        <dbReference type="Proteomes" id="UP000282084"/>
    </source>
</evidence>
<sequence>MARRAGPSVRSRRLAVTLRKLRRATGLTGADVAKAVDMSASKISRVESADSGIYLDEVEKLLDFYNVTKQQRVYLLDLARHAEQRGLLRINNTNLPGEDWQTWADFEEEANGLLFYEPMMIPGLLQTTEYAASIIQVTGHGLTADEVEALVASRMARQGMLHRANPLKLHVIIEQSAVGRRFGGPGAHARQIRHLLDTAELPNVTVQVLPSDVELHAAMTGGFVILEYDEEASLVLLENKVSSLFLDEPEQIEVFESTWASLRELALTPAETVEFLKHLT</sequence>
<feature type="domain" description="HTH cro/C1-type" evidence="1">
    <location>
        <begin position="18"/>
        <end position="72"/>
    </location>
</feature>
<protein>
    <submittedName>
        <fullName evidence="2">Helix-turn-helix protein</fullName>
    </submittedName>
</protein>
<dbReference type="Gene3D" id="1.10.260.40">
    <property type="entry name" value="lambda repressor-like DNA-binding domains"/>
    <property type="match status" value="1"/>
</dbReference>
<dbReference type="PROSITE" id="PS50943">
    <property type="entry name" value="HTH_CROC1"/>
    <property type="match status" value="1"/>
</dbReference>
<gene>
    <name evidence="2" type="ORF">C8E97_0858</name>
</gene>
<evidence type="ECO:0000313" key="2">
    <source>
        <dbReference type="EMBL" id="RKT52348.1"/>
    </source>
</evidence>
<dbReference type="SMART" id="SM00530">
    <property type="entry name" value="HTH_XRE"/>
    <property type="match status" value="1"/>
</dbReference>
<dbReference type="OrthoDB" id="3436002at2"/>
<dbReference type="InterPro" id="IPR043917">
    <property type="entry name" value="DUF5753"/>
</dbReference>
<dbReference type="Pfam" id="PF19054">
    <property type="entry name" value="DUF5753"/>
    <property type="match status" value="1"/>
</dbReference>
<dbReference type="RefSeq" id="WP_121001833.1">
    <property type="nucleotide sequence ID" value="NZ_RBXO01000001.1"/>
</dbReference>
<organism evidence="2 3">
    <name type="scientific">Saccharothrix australiensis</name>
    <dbReference type="NCBI Taxonomy" id="2072"/>
    <lineage>
        <taxon>Bacteria</taxon>
        <taxon>Bacillati</taxon>
        <taxon>Actinomycetota</taxon>
        <taxon>Actinomycetes</taxon>
        <taxon>Pseudonocardiales</taxon>
        <taxon>Pseudonocardiaceae</taxon>
        <taxon>Saccharothrix</taxon>
    </lineage>
</organism>
<dbReference type="SUPFAM" id="SSF47413">
    <property type="entry name" value="lambda repressor-like DNA-binding domains"/>
    <property type="match status" value="1"/>
</dbReference>
<dbReference type="InterPro" id="IPR001387">
    <property type="entry name" value="Cro/C1-type_HTH"/>
</dbReference>
<keyword evidence="3" id="KW-1185">Reference proteome</keyword>
<dbReference type="GO" id="GO:0003677">
    <property type="term" value="F:DNA binding"/>
    <property type="evidence" value="ECO:0007669"/>
    <property type="project" value="InterPro"/>
</dbReference>
<dbReference type="InterPro" id="IPR010982">
    <property type="entry name" value="Lambda_DNA-bd_dom_sf"/>
</dbReference>
<evidence type="ECO:0000259" key="1">
    <source>
        <dbReference type="PROSITE" id="PS50943"/>
    </source>
</evidence>
<comment type="caution">
    <text evidence="2">The sequence shown here is derived from an EMBL/GenBank/DDBJ whole genome shotgun (WGS) entry which is preliminary data.</text>
</comment>